<sequence>MKKTMILVLAFFTLFCLTSFAEDCNFVGTDQYNCATYLCEGGCIIVICPGDPASLECD</sequence>
<keyword evidence="3" id="KW-1185">Reference proteome</keyword>
<comment type="caution">
    <text evidence="2">The sequence shown here is derived from an EMBL/GenBank/DDBJ whole genome shotgun (WGS) entry which is preliminary data.</text>
</comment>
<keyword evidence="1" id="KW-0732">Signal</keyword>
<evidence type="ECO:0000256" key="1">
    <source>
        <dbReference type="SAM" id="SignalP"/>
    </source>
</evidence>
<dbReference type="Proteomes" id="UP001338309">
    <property type="component" value="Unassembled WGS sequence"/>
</dbReference>
<feature type="chain" id="PRO_5045750889" evidence="1">
    <location>
        <begin position="22"/>
        <end position="58"/>
    </location>
</feature>
<evidence type="ECO:0000313" key="3">
    <source>
        <dbReference type="Proteomes" id="UP001338309"/>
    </source>
</evidence>
<proteinExistence type="predicted"/>
<name>A0ABQ6PNW5_9BACT</name>
<feature type="signal peptide" evidence="1">
    <location>
        <begin position="1"/>
        <end position="21"/>
    </location>
</feature>
<reference evidence="2 3" key="1">
    <citation type="submission" date="2023-08" db="EMBL/GenBank/DDBJ databases">
        <title>Draft genome sequence of Algoriphagus confluentis.</title>
        <authorList>
            <person name="Takatani N."/>
            <person name="Hosokawa M."/>
            <person name="Sawabe T."/>
        </authorList>
    </citation>
    <scope>NUCLEOTIDE SEQUENCE [LARGE SCALE GENOMIC DNA]</scope>
    <source>
        <strain evidence="2 3">NBRC 111222</strain>
    </source>
</reference>
<evidence type="ECO:0000313" key="2">
    <source>
        <dbReference type="EMBL" id="GMQ28868.1"/>
    </source>
</evidence>
<organism evidence="2 3">
    <name type="scientific">Algoriphagus confluentis</name>
    <dbReference type="NCBI Taxonomy" id="1697556"/>
    <lineage>
        <taxon>Bacteria</taxon>
        <taxon>Pseudomonadati</taxon>
        <taxon>Bacteroidota</taxon>
        <taxon>Cytophagia</taxon>
        <taxon>Cytophagales</taxon>
        <taxon>Cyclobacteriaceae</taxon>
        <taxon>Algoriphagus</taxon>
    </lineage>
</organism>
<protein>
    <submittedName>
        <fullName evidence="2">Uncharacterized protein</fullName>
    </submittedName>
</protein>
<accession>A0ABQ6PNW5</accession>
<gene>
    <name evidence="2" type="ORF">Aconfl_15110</name>
</gene>
<dbReference type="EMBL" id="BTPD01000004">
    <property type="protein sequence ID" value="GMQ28868.1"/>
    <property type="molecule type" value="Genomic_DNA"/>
</dbReference>